<dbReference type="EMBL" id="KN833702">
    <property type="protein sequence ID" value="KIK26334.1"/>
    <property type="molecule type" value="Genomic_DNA"/>
</dbReference>
<evidence type="ECO:0000313" key="2">
    <source>
        <dbReference type="Proteomes" id="UP000054018"/>
    </source>
</evidence>
<dbReference type="HOGENOM" id="CLU_2211006_0_0_1"/>
<keyword evidence="2" id="KW-1185">Reference proteome</keyword>
<dbReference type="Proteomes" id="UP000054018">
    <property type="component" value="Unassembled WGS sequence"/>
</dbReference>
<reference evidence="1 2" key="1">
    <citation type="submission" date="2014-04" db="EMBL/GenBank/DDBJ databases">
        <authorList>
            <consortium name="DOE Joint Genome Institute"/>
            <person name="Kuo A."/>
            <person name="Kohler A."/>
            <person name="Costa M.D."/>
            <person name="Nagy L.G."/>
            <person name="Floudas D."/>
            <person name="Copeland A."/>
            <person name="Barry K.W."/>
            <person name="Cichocki N."/>
            <person name="Veneault-Fourrey C."/>
            <person name="LaButti K."/>
            <person name="Lindquist E.A."/>
            <person name="Lipzen A."/>
            <person name="Lundell T."/>
            <person name="Morin E."/>
            <person name="Murat C."/>
            <person name="Sun H."/>
            <person name="Tunlid A."/>
            <person name="Henrissat B."/>
            <person name="Grigoriev I.V."/>
            <person name="Hibbett D.S."/>
            <person name="Martin F."/>
            <person name="Nordberg H.P."/>
            <person name="Cantor M.N."/>
            <person name="Hua S.X."/>
        </authorList>
    </citation>
    <scope>NUCLEOTIDE SEQUENCE [LARGE SCALE GENOMIC DNA]</scope>
    <source>
        <strain evidence="1 2">441</strain>
    </source>
</reference>
<accession>A0A0C9ZK56</accession>
<gene>
    <name evidence="1" type="ORF">PISMIDRAFT_676150</name>
</gene>
<proteinExistence type="predicted"/>
<protein>
    <submittedName>
        <fullName evidence="1">Uncharacterized protein</fullName>
    </submittedName>
</protein>
<organism evidence="1 2">
    <name type="scientific">Pisolithus microcarpus 441</name>
    <dbReference type="NCBI Taxonomy" id="765257"/>
    <lineage>
        <taxon>Eukaryota</taxon>
        <taxon>Fungi</taxon>
        <taxon>Dikarya</taxon>
        <taxon>Basidiomycota</taxon>
        <taxon>Agaricomycotina</taxon>
        <taxon>Agaricomycetes</taxon>
        <taxon>Agaricomycetidae</taxon>
        <taxon>Boletales</taxon>
        <taxon>Sclerodermatineae</taxon>
        <taxon>Pisolithaceae</taxon>
        <taxon>Pisolithus</taxon>
    </lineage>
</organism>
<evidence type="ECO:0000313" key="1">
    <source>
        <dbReference type="EMBL" id="KIK26334.1"/>
    </source>
</evidence>
<dbReference type="AlphaFoldDB" id="A0A0C9ZK56"/>
<name>A0A0C9ZK56_9AGAM</name>
<reference evidence="2" key="2">
    <citation type="submission" date="2015-01" db="EMBL/GenBank/DDBJ databases">
        <title>Evolutionary Origins and Diversification of the Mycorrhizal Mutualists.</title>
        <authorList>
            <consortium name="DOE Joint Genome Institute"/>
            <consortium name="Mycorrhizal Genomics Consortium"/>
            <person name="Kohler A."/>
            <person name="Kuo A."/>
            <person name="Nagy L.G."/>
            <person name="Floudas D."/>
            <person name="Copeland A."/>
            <person name="Barry K.W."/>
            <person name="Cichocki N."/>
            <person name="Veneault-Fourrey C."/>
            <person name="LaButti K."/>
            <person name="Lindquist E.A."/>
            <person name="Lipzen A."/>
            <person name="Lundell T."/>
            <person name="Morin E."/>
            <person name="Murat C."/>
            <person name="Riley R."/>
            <person name="Ohm R."/>
            <person name="Sun H."/>
            <person name="Tunlid A."/>
            <person name="Henrissat B."/>
            <person name="Grigoriev I.V."/>
            <person name="Hibbett D.S."/>
            <person name="Martin F."/>
        </authorList>
    </citation>
    <scope>NUCLEOTIDE SEQUENCE [LARGE SCALE GENOMIC DNA]</scope>
    <source>
        <strain evidence="2">441</strain>
    </source>
</reference>
<sequence length="107" mass="11554">MAPSCLCILDVARWVNIPFQLLQVDDADLTIKVSTAPFGMKDILSDLKLVSRMIRNPCNGTGAVRLEILPSQRVSSDNNSGETPGALDAGAGRRSLLLLRAWASGRF</sequence>